<accession>A0A179FWY1</accession>
<dbReference type="EMBL" id="LSBJ02000002">
    <property type="protein sequence ID" value="OAQ69867.1"/>
    <property type="molecule type" value="Genomic_DNA"/>
</dbReference>
<evidence type="ECO:0000256" key="1">
    <source>
        <dbReference type="SAM" id="MobiDB-lite"/>
    </source>
</evidence>
<proteinExistence type="predicted"/>
<evidence type="ECO:0000313" key="2">
    <source>
        <dbReference type="EMBL" id="OAQ69867.1"/>
    </source>
</evidence>
<dbReference type="GeneID" id="28857247"/>
<evidence type="ECO:0000313" key="3">
    <source>
        <dbReference type="Proteomes" id="UP000078397"/>
    </source>
</evidence>
<comment type="caution">
    <text evidence="2">The sequence shown here is derived from an EMBL/GenBank/DDBJ whole genome shotgun (WGS) entry which is preliminary data.</text>
</comment>
<keyword evidence="3" id="KW-1185">Reference proteome</keyword>
<feature type="region of interest" description="Disordered" evidence="1">
    <location>
        <begin position="108"/>
        <end position="136"/>
    </location>
</feature>
<dbReference type="Proteomes" id="UP000078397">
    <property type="component" value="Unassembled WGS sequence"/>
</dbReference>
<feature type="compositionally biased region" description="Polar residues" evidence="1">
    <location>
        <begin position="108"/>
        <end position="118"/>
    </location>
</feature>
<organism evidence="2 3">
    <name type="scientific">Pochonia chlamydosporia 170</name>
    <dbReference type="NCBI Taxonomy" id="1380566"/>
    <lineage>
        <taxon>Eukaryota</taxon>
        <taxon>Fungi</taxon>
        <taxon>Dikarya</taxon>
        <taxon>Ascomycota</taxon>
        <taxon>Pezizomycotina</taxon>
        <taxon>Sordariomycetes</taxon>
        <taxon>Hypocreomycetidae</taxon>
        <taxon>Hypocreales</taxon>
        <taxon>Clavicipitaceae</taxon>
        <taxon>Pochonia</taxon>
    </lineage>
</organism>
<reference evidence="2 3" key="1">
    <citation type="journal article" date="2016" name="PLoS Pathog.">
        <title>Biosynthesis of antibiotic leucinostatins in bio-control fungus Purpureocillium lilacinum and their inhibition on phytophthora revealed by genome mining.</title>
        <authorList>
            <person name="Wang G."/>
            <person name="Liu Z."/>
            <person name="Lin R."/>
            <person name="Li E."/>
            <person name="Mao Z."/>
            <person name="Ling J."/>
            <person name="Yang Y."/>
            <person name="Yin W.B."/>
            <person name="Xie B."/>
        </authorList>
    </citation>
    <scope>NUCLEOTIDE SEQUENCE [LARGE SCALE GENOMIC DNA]</scope>
    <source>
        <strain evidence="2">170</strain>
    </source>
</reference>
<name>A0A179FWY1_METCM</name>
<protein>
    <submittedName>
        <fullName evidence="2">Uncharacterized protein</fullName>
    </submittedName>
</protein>
<dbReference type="AlphaFoldDB" id="A0A179FWY1"/>
<gene>
    <name evidence="2" type="ORF">VFPPC_15500</name>
</gene>
<feature type="compositionally biased region" description="Basic and acidic residues" evidence="1">
    <location>
        <begin position="120"/>
        <end position="136"/>
    </location>
</feature>
<dbReference type="KEGG" id="pchm:VFPPC_15500"/>
<dbReference type="RefSeq" id="XP_018146404.1">
    <property type="nucleotide sequence ID" value="XM_018293253.1"/>
</dbReference>
<sequence>MPKLANHLCGHFSHFSLRKGQCCLVGAGKKEGSGRVGASFLPSFRWVLDFRCLAPSLALTRNCPVLSPWLESALAAASCAMSSHNKLHSSLVCLGNAGHELTSGAMRSQNSMPITGNGTREGHLTSATDHREAKQKATIRREATDLVLSATIDWSDYIGNHQRTSFPGTSRLLLVFY</sequence>